<sequence length="94" mass="11139">MLSKETFNKGIEELTMEFECRGFKMSKEKAIKWYKHMKYINDDEFIKRIDKVLETNSYPPVMADILNAQIDNRDKRTQEAYAALEHLKGGIEFD</sequence>
<name>A0A1L3NGN6_CLOSG</name>
<accession>A0A1L3NGN6</accession>
<dbReference type="EMBL" id="CP013243">
    <property type="protein sequence ID" value="APH15276.1"/>
    <property type="molecule type" value="Genomic_DNA"/>
</dbReference>
<protein>
    <submittedName>
        <fullName evidence="1">Uncharacterized protein</fullName>
    </submittedName>
</protein>
<reference evidence="1 2" key="1">
    <citation type="submission" date="2015-11" db="EMBL/GenBank/DDBJ databases">
        <authorList>
            <person name="Hill K.K."/>
            <person name="Shirey T.B."/>
            <person name="Raphael B."/>
            <person name="Daligault H.E."/>
            <person name="Davenport K.W."/>
            <person name="Bruce D.C."/>
            <person name="Foley B.T."/>
            <person name="Johnson S.L."/>
        </authorList>
    </citation>
    <scope>NUCLEOTIDE SEQUENCE [LARGE SCALE GENOMIC DNA]</scope>
    <source>
        <strain evidence="1 2">CDC_1632</strain>
    </source>
</reference>
<evidence type="ECO:0000313" key="2">
    <source>
        <dbReference type="Proteomes" id="UP000182204"/>
    </source>
</evidence>
<dbReference type="AlphaFoldDB" id="A0A1L3NGN6"/>
<organism evidence="1 2">
    <name type="scientific">Clostridium sporogenes</name>
    <dbReference type="NCBI Taxonomy" id="1509"/>
    <lineage>
        <taxon>Bacteria</taxon>
        <taxon>Bacillati</taxon>
        <taxon>Bacillota</taxon>
        <taxon>Clostridia</taxon>
        <taxon>Eubacteriales</taxon>
        <taxon>Clostridiaceae</taxon>
        <taxon>Clostridium</taxon>
    </lineage>
</organism>
<gene>
    <name evidence="1" type="ORF">NPD5_2142</name>
</gene>
<dbReference type="RefSeq" id="WP_072585778.1">
    <property type="nucleotide sequence ID" value="NZ_CP013243.1"/>
</dbReference>
<dbReference type="Proteomes" id="UP000182204">
    <property type="component" value="Chromosome"/>
</dbReference>
<evidence type="ECO:0000313" key="1">
    <source>
        <dbReference type="EMBL" id="APH15276.1"/>
    </source>
</evidence>
<proteinExistence type="predicted"/>